<protein>
    <submittedName>
        <fullName evidence="2">Uncharacterized protein</fullName>
    </submittedName>
</protein>
<keyword evidence="1" id="KW-1133">Transmembrane helix</keyword>
<sequence length="38" mass="4704">MEPHRSRIIFFKHIPIVASFSMLVIYAQKYLHRLYFYS</sequence>
<keyword evidence="1" id="KW-0472">Membrane</keyword>
<dbReference type="Proteomes" id="UP000252733">
    <property type="component" value="Unassembled WGS sequence"/>
</dbReference>
<dbReference type="EMBL" id="QPIZ01000019">
    <property type="protein sequence ID" value="RCW31131.1"/>
    <property type="molecule type" value="Genomic_DNA"/>
</dbReference>
<name>A0A2T0XQ00_9BACT</name>
<accession>A0A2T0XQ00</accession>
<dbReference type="AlphaFoldDB" id="A0A2T0XQ00"/>
<proteinExistence type="predicted"/>
<comment type="caution">
    <text evidence="2">The sequence shown here is derived from an EMBL/GenBank/DDBJ whole genome shotgun (WGS) entry which is preliminary data.</text>
</comment>
<evidence type="ECO:0000256" key="1">
    <source>
        <dbReference type="SAM" id="Phobius"/>
    </source>
</evidence>
<keyword evidence="3" id="KW-1185">Reference proteome</keyword>
<evidence type="ECO:0000313" key="2">
    <source>
        <dbReference type="EMBL" id="RCW31131.1"/>
    </source>
</evidence>
<evidence type="ECO:0000313" key="3">
    <source>
        <dbReference type="Proteomes" id="UP000252733"/>
    </source>
</evidence>
<keyword evidence="1" id="KW-0812">Transmembrane</keyword>
<gene>
    <name evidence="2" type="ORF">DFO77_11999</name>
</gene>
<reference evidence="2 3" key="1">
    <citation type="submission" date="2018-07" db="EMBL/GenBank/DDBJ databases">
        <title>Freshwater and sediment microbial communities from various areas in North America, analyzing microbe dynamics in response to fracking.</title>
        <authorList>
            <person name="Lamendella R."/>
        </authorList>
    </citation>
    <scope>NUCLEOTIDE SEQUENCE [LARGE SCALE GENOMIC DNA]</scope>
    <source>
        <strain evidence="2 3">160A</strain>
    </source>
</reference>
<feature type="transmembrane region" description="Helical" evidence="1">
    <location>
        <begin position="9"/>
        <end position="28"/>
    </location>
</feature>
<organism evidence="2 3">
    <name type="scientific">Marinilabilia salmonicolor</name>
    <dbReference type="NCBI Taxonomy" id="989"/>
    <lineage>
        <taxon>Bacteria</taxon>
        <taxon>Pseudomonadati</taxon>
        <taxon>Bacteroidota</taxon>
        <taxon>Bacteroidia</taxon>
        <taxon>Marinilabiliales</taxon>
        <taxon>Marinilabiliaceae</taxon>
        <taxon>Marinilabilia</taxon>
    </lineage>
</organism>